<reference evidence="8 9" key="1">
    <citation type="submission" date="2022-07" db="EMBL/GenBank/DDBJ databases">
        <title>Novel species in genus Arthrobacter.</title>
        <authorList>
            <person name="Liu Y."/>
        </authorList>
    </citation>
    <scope>NUCLEOTIDE SEQUENCE [LARGE SCALE GENOMIC DNA]</scope>
    <source>
        <strain evidence="9">zg-Y859</strain>
    </source>
</reference>
<keyword evidence="5 7" id="KW-0811">Translocation</keyword>
<dbReference type="RefSeq" id="WP_255797682.1">
    <property type="nucleotide sequence ID" value="NZ_CP104263.1"/>
</dbReference>
<evidence type="ECO:0000256" key="1">
    <source>
        <dbReference type="ARBA" id="ARBA00004141"/>
    </source>
</evidence>
<accession>A0ABT1NR55</accession>
<keyword evidence="9" id="KW-1185">Reference proteome</keyword>
<sequence>MALSKGRKSNPEGRMALKEHLREFRNRLFKSAIAVVLGTVGGFFVYLPVFEALTRPLLDAGNSGGRFTTINFEGVATPFDQMVQVSVFVGLVASSPVWLYQAWAFITPGLKRKERRAALGFLAAAVPLFIGGIVLAWLILPQAVRVLTDFTPAGGSNVITASVYLAFVLRLLLAFGIAFLIPVFLVGLNLAGLLSGRTIIKYWRITVFLICLFAAMAAPGADALSMFYLAAPLLLLFAVAVGICLLNDRRRVRKQAEREAAVEAEADTATPIDKL</sequence>
<comment type="subunit">
    <text evidence="7">The Tat system comprises two distinct complexes: a TatABC complex, containing multiple copies of TatA, TatB and TatC subunits, and a separate TatA complex, containing only TatA subunits. Substrates initially bind to the TatABC complex, which probably triggers association of the separate TatA complex to form the active translocon.</text>
</comment>
<comment type="caution">
    <text evidence="8">The sequence shown here is derived from an EMBL/GenBank/DDBJ whole genome shotgun (WGS) entry which is preliminary data.</text>
</comment>
<evidence type="ECO:0000256" key="4">
    <source>
        <dbReference type="ARBA" id="ARBA00022989"/>
    </source>
</evidence>
<gene>
    <name evidence="7 8" type="primary">tatC</name>
    <name evidence="8" type="ORF">NNX28_09830</name>
</gene>
<dbReference type="InterPro" id="IPR002033">
    <property type="entry name" value="TatC"/>
</dbReference>
<organism evidence="8 9">
    <name type="scientific">Arthrobacter jinronghuae</name>
    <dbReference type="NCBI Taxonomy" id="2964609"/>
    <lineage>
        <taxon>Bacteria</taxon>
        <taxon>Bacillati</taxon>
        <taxon>Actinomycetota</taxon>
        <taxon>Actinomycetes</taxon>
        <taxon>Micrococcales</taxon>
        <taxon>Micrococcaceae</taxon>
        <taxon>Arthrobacter</taxon>
    </lineage>
</organism>
<evidence type="ECO:0000313" key="8">
    <source>
        <dbReference type="EMBL" id="MCQ1950227.1"/>
    </source>
</evidence>
<comment type="similarity">
    <text evidence="7">Belongs to the TatC family.</text>
</comment>
<evidence type="ECO:0000256" key="6">
    <source>
        <dbReference type="ARBA" id="ARBA00023136"/>
    </source>
</evidence>
<evidence type="ECO:0000256" key="3">
    <source>
        <dbReference type="ARBA" id="ARBA00022927"/>
    </source>
</evidence>
<dbReference type="PRINTS" id="PR01840">
    <property type="entry name" value="TATCFAMILY"/>
</dbReference>
<keyword evidence="6 7" id="KW-0472">Membrane</keyword>
<evidence type="ECO:0000256" key="2">
    <source>
        <dbReference type="ARBA" id="ARBA00022692"/>
    </source>
</evidence>
<feature type="transmembrane region" description="Helical" evidence="7">
    <location>
        <begin position="159"/>
        <end position="190"/>
    </location>
</feature>
<dbReference type="Proteomes" id="UP001206924">
    <property type="component" value="Unassembled WGS sequence"/>
</dbReference>
<dbReference type="Pfam" id="PF00902">
    <property type="entry name" value="TatC"/>
    <property type="match status" value="1"/>
</dbReference>
<feature type="transmembrane region" description="Helical" evidence="7">
    <location>
        <begin position="118"/>
        <end position="139"/>
    </location>
</feature>
<evidence type="ECO:0000256" key="7">
    <source>
        <dbReference type="HAMAP-Rule" id="MF_00902"/>
    </source>
</evidence>
<comment type="function">
    <text evidence="7">Part of the twin-arginine translocation (Tat) system that transports large folded proteins containing a characteristic twin-arginine motif in their signal peptide across membranes. Together with TatB, TatC is part of a receptor directly interacting with Tat signal peptides.</text>
</comment>
<feature type="transmembrane region" description="Helical" evidence="7">
    <location>
        <begin position="85"/>
        <end position="106"/>
    </location>
</feature>
<keyword evidence="3 7" id="KW-0653">Protein transport</keyword>
<feature type="transmembrane region" description="Helical" evidence="7">
    <location>
        <begin position="202"/>
        <end position="221"/>
    </location>
</feature>
<dbReference type="EMBL" id="JANFLP010000008">
    <property type="protein sequence ID" value="MCQ1950227.1"/>
    <property type="molecule type" value="Genomic_DNA"/>
</dbReference>
<dbReference type="NCBIfam" id="TIGR00945">
    <property type="entry name" value="tatC"/>
    <property type="match status" value="1"/>
</dbReference>
<feature type="transmembrane region" description="Helical" evidence="7">
    <location>
        <begin position="28"/>
        <end position="49"/>
    </location>
</feature>
<name>A0ABT1NR55_9MICC</name>
<proteinExistence type="inferred from homology"/>
<dbReference type="HAMAP" id="MF_00902">
    <property type="entry name" value="TatC"/>
    <property type="match status" value="1"/>
</dbReference>
<dbReference type="PANTHER" id="PTHR30371">
    <property type="entry name" value="SEC-INDEPENDENT PROTEIN TRANSLOCASE PROTEIN TATC"/>
    <property type="match status" value="1"/>
</dbReference>
<protein>
    <recommendedName>
        <fullName evidence="7">Sec-independent protein translocase protein TatC</fullName>
    </recommendedName>
</protein>
<keyword evidence="4 7" id="KW-1133">Transmembrane helix</keyword>
<keyword evidence="7" id="KW-1003">Cell membrane</keyword>
<keyword evidence="7" id="KW-0813">Transport</keyword>
<comment type="subcellular location">
    <subcellularLocation>
        <location evidence="7">Cell membrane</location>
        <topology evidence="7">Multi-pass membrane protein</topology>
    </subcellularLocation>
    <subcellularLocation>
        <location evidence="1">Membrane</location>
        <topology evidence="1">Multi-pass membrane protein</topology>
    </subcellularLocation>
</comment>
<dbReference type="PANTHER" id="PTHR30371:SF0">
    <property type="entry name" value="SEC-INDEPENDENT PROTEIN TRANSLOCASE PROTEIN TATC, CHLOROPLASTIC-RELATED"/>
    <property type="match status" value="1"/>
</dbReference>
<evidence type="ECO:0000313" key="9">
    <source>
        <dbReference type="Proteomes" id="UP001206924"/>
    </source>
</evidence>
<evidence type="ECO:0000256" key="5">
    <source>
        <dbReference type="ARBA" id="ARBA00023010"/>
    </source>
</evidence>
<keyword evidence="2 7" id="KW-0812">Transmembrane</keyword>
<feature type="transmembrane region" description="Helical" evidence="7">
    <location>
        <begin position="227"/>
        <end position="246"/>
    </location>
</feature>